<dbReference type="FunFam" id="1.10.3210.10:FF:000001">
    <property type="entry name" value="GTP pyrophosphokinase RelA"/>
    <property type="match status" value="1"/>
</dbReference>
<dbReference type="SMART" id="SM00954">
    <property type="entry name" value="RelA_SpoT"/>
    <property type="match status" value="1"/>
</dbReference>
<dbReference type="SUPFAM" id="SSF81301">
    <property type="entry name" value="Nucleotidyltransferase"/>
    <property type="match status" value="1"/>
</dbReference>
<dbReference type="Gene3D" id="3.10.20.30">
    <property type="match status" value="1"/>
</dbReference>
<dbReference type="EC" id="2.7.6.5" evidence="6"/>
<dbReference type="Pfam" id="PF13328">
    <property type="entry name" value="HD_4"/>
    <property type="match status" value="1"/>
</dbReference>
<dbReference type="CDD" id="cd00077">
    <property type="entry name" value="HDc"/>
    <property type="match status" value="1"/>
</dbReference>
<evidence type="ECO:0000313" key="6">
    <source>
        <dbReference type="EMBL" id="XCH47305.1"/>
    </source>
</evidence>
<evidence type="ECO:0000256" key="1">
    <source>
        <dbReference type="ARBA" id="ARBA00025704"/>
    </source>
</evidence>
<dbReference type="FunFam" id="3.30.460.10:FF:000001">
    <property type="entry name" value="GTP pyrophosphokinase RelA"/>
    <property type="match status" value="1"/>
</dbReference>
<dbReference type="PROSITE" id="PS51880">
    <property type="entry name" value="TGS"/>
    <property type="match status" value="1"/>
</dbReference>
<dbReference type="PROSITE" id="PS51831">
    <property type="entry name" value="HD"/>
    <property type="match status" value="1"/>
</dbReference>
<dbReference type="InterPro" id="IPR045865">
    <property type="entry name" value="ACT-like_dom_sf"/>
</dbReference>
<organism evidence="6">
    <name type="scientific">Thermodesulfovibrio autotrophicus</name>
    <dbReference type="NCBI Taxonomy" id="3118333"/>
    <lineage>
        <taxon>Bacteria</taxon>
        <taxon>Pseudomonadati</taxon>
        <taxon>Nitrospirota</taxon>
        <taxon>Thermodesulfovibrionia</taxon>
        <taxon>Thermodesulfovibrionales</taxon>
        <taxon>Thermodesulfovibrionaceae</taxon>
        <taxon>Thermodesulfovibrio</taxon>
    </lineage>
</organism>
<dbReference type="GO" id="GO:0015969">
    <property type="term" value="P:guanosine tetraphosphate metabolic process"/>
    <property type="evidence" value="ECO:0007669"/>
    <property type="project" value="InterPro"/>
</dbReference>
<dbReference type="SMART" id="SM00471">
    <property type="entry name" value="HDc"/>
    <property type="match status" value="1"/>
</dbReference>
<dbReference type="RefSeq" id="WP_353684828.1">
    <property type="nucleotide sequence ID" value="NZ_CP144373.1"/>
</dbReference>
<protein>
    <submittedName>
        <fullName evidence="6">Bifunctional (P)ppGpp synthetase/guanosine-3',5'-bis(Diphosphate) 3'-pyrophosphohydrolase</fullName>
        <ecNumber evidence="6">2.7.6.5</ecNumber>
    </submittedName>
</protein>
<gene>
    <name evidence="6" type="ORF">V4D30_03280</name>
</gene>
<dbReference type="Pfam" id="PF19296">
    <property type="entry name" value="RelA_AH_RIS"/>
    <property type="match status" value="1"/>
</dbReference>
<comment type="pathway">
    <text evidence="1">Purine metabolism.</text>
</comment>
<feature type="domain" description="HD" evidence="4">
    <location>
        <begin position="45"/>
        <end position="144"/>
    </location>
</feature>
<dbReference type="Gene3D" id="1.10.3210.10">
    <property type="entry name" value="Hypothetical protein af1432"/>
    <property type="match status" value="1"/>
</dbReference>
<dbReference type="CDD" id="cd01668">
    <property type="entry name" value="TGS_RSH"/>
    <property type="match status" value="1"/>
</dbReference>
<comment type="similarity">
    <text evidence="2">Belongs to the relA/spoT family.</text>
</comment>
<evidence type="ECO:0000256" key="2">
    <source>
        <dbReference type="RuleBase" id="RU003847"/>
    </source>
</evidence>
<dbReference type="Pfam" id="PF13291">
    <property type="entry name" value="ACT_4"/>
    <property type="match status" value="1"/>
</dbReference>
<dbReference type="InterPro" id="IPR004811">
    <property type="entry name" value="RelA/Spo_fam"/>
</dbReference>
<feature type="domain" description="TGS" evidence="5">
    <location>
        <begin position="382"/>
        <end position="443"/>
    </location>
</feature>
<evidence type="ECO:0000259" key="3">
    <source>
        <dbReference type="PROSITE" id="PS51671"/>
    </source>
</evidence>
<sequence>MLTIDDVIKKVLQYRPKANVELIKKAYIFSREAHCAQKRKEGIPYIYHPLAVADILAQMKLDSTTIAAGLLHDTVEDAEMTIDDISEIFNPDVAFLVDAVTKLSKLQFSTVEEAQAESFRKMFLAMSKDIRVILIKFADRLHNMRTIEFLPVEKQKRIAKETLEIYAPLANRLGIGWMRTEFEDLSFKVLYPEEYEELVRKVAKRKEDQQAYIDNVIKILSEKIKAMNIPFKIYGRVKHYFGIYQKMIKQKISFEQVYDVIGIRIITDTVPHCYDILGIIHSLWTLIPGRFKDFISLPKSNYYQSLHTTVIGPGGERVEFQIRTEEMDIIAEEGIAAHWRYKERKDLTEREAKLVSWLRDLIKEISDPKELLDAVKAEVVPDTIYVFTPKGDVKELPVGSTPVDFAYAIHSEVGAKCAGAKVNGRIVPLNYQLQSGDVVEIITSPHQKPRKDWLQFVVTQRAKNRIKHFLRQEERQQGIDIGKQLLEAELRKQGIQTAILKNEKIEEVLEVLQAFSVQSLEDLYLLIGHGKISVHQVVNRLSPEIPQEEFVIAKKTSNRKDHKQFISLKGVDEVLYHIAKCCMPVPGDEIIGFITRGKGISVHRKDCINVKHMQPERLIEVFWTADDTSKVQTKISIECVDKPGILATLTGLLSANQVNITQVKANSTSDKRALIDFTIEVKDRAHLSDIINKISQISEVLSVKR</sequence>
<dbReference type="InterPro" id="IPR007685">
    <property type="entry name" value="RelA_SpoT"/>
</dbReference>
<evidence type="ECO:0000259" key="4">
    <source>
        <dbReference type="PROSITE" id="PS51831"/>
    </source>
</evidence>
<dbReference type="AlphaFoldDB" id="A0AAU8GZ77"/>
<keyword evidence="6" id="KW-0808">Transferase</keyword>
<dbReference type="KEGG" id="taut:V4D30_03280"/>
<dbReference type="GO" id="GO:0005886">
    <property type="term" value="C:plasma membrane"/>
    <property type="evidence" value="ECO:0007669"/>
    <property type="project" value="TreeGrafter"/>
</dbReference>
<dbReference type="GO" id="GO:0015949">
    <property type="term" value="P:nucleobase-containing small molecule interconversion"/>
    <property type="evidence" value="ECO:0007669"/>
    <property type="project" value="UniProtKB-ARBA"/>
</dbReference>
<dbReference type="GO" id="GO:0008728">
    <property type="term" value="F:GTP diphosphokinase activity"/>
    <property type="evidence" value="ECO:0007669"/>
    <property type="project" value="UniProtKB-EC"/>
</dbReference>
<dbReference type="InterPro" id="IPR012676">
    <property type="entry name" value="TGS-like"/>
</dbReference>
<dbReference type="CDD" id="cd04876">
    <property type="entry name" value="ACT_RelA-SpoT"/>
    <property type="match status" value="1"/>
</dbReference>
<dbReference type="SUPFAM" id="SSF81271">
    <property type="entry name" value="TGS-like"/>
    <property type="match status" value="1"/>
</dbReference>
<dbReference type="PROSITE" id="PS51671">
    <property type="entry name" value="ACT"/>
    <property type="match status" value="1"/>
</dbReference>
<reference evidence="6" key="1">
    <citation type="submission" date="2024-01" db="EMBL/GenBank/DDBJ databases">
        <title>The first autotrophic representatives of the genus Thermodesulfovibrio.</title>
        <authorList>
            <person name="Maltseva A.I."/>
            <person name="Elcheninov A.G."/>
            <person name="Kublanov I.V."/>
            <person name="Lebedinsky A.V."/>
            <person name="Frolov E.N."/>
        </authorList>
    </citation>
    <scope>NUCLEOTIDE SEQUENCE</scope>
    <source>
        <strain evidence="6">3907-1M</strain>
    </source>
</reference>
<dbReference type="Gene3D" id="3.30.70.260">
    <property type="match status" value="1"/>
</dbReference>
<dbReference type="Gene3D" id="3.30.460.10">
    <property type="entry name" value="Beta Polymerase, domain 2"/>
    <property type="match status" value="1"/>
</dbReference>
<dbReference type="SUPFAM" id="SSF55021">
    <property type="entry name" value="ACT-like"/>
    <property type="match status" value="1"/>
</dbReference>
<dbReference type="PANTHER" id="PTHR21262:SF31">
    <property type="entry name" value="GTP PYROPHOSPHOKINASE"/>
    <property type="match status" value="1"/>
</dbReference>
<dbReference type="Pfam" id="PF04607">
    <property type="entry name" value="RelA_SpoT"/>
    <property type="match status" value="1"/>
</dbReference>
<proteinExistence type="inferred from homology"/>
<name>A0AAU8GZ77_9BACT</name>
<dbReference type="NCBIfam" id="TIGR00691">
    <property type="entry name" value="spoT_relA"/>
    <property type="match status" value="1"/>
</dbReference>
<dbReference type="EMBL" id="CP144373">
    <property type="protein sequence ID" value="XCH47305.1"/>
    <property type="molecule type" value="Genomic_DNA"/>
</dbReference>
<comment type="function">
    <text evidence="2">In eubacteria ppGpp (guanosine 3'-diphosphate 5'-diphosphate) is a mediator of the stringent response that coordinates a variety of cellular activities in response to changes in nutritional abundance.</text>
</comment>
<dbReference type="InterPro" id="IPR012675">
    <property type="entry name" value="Beta-grasp_dom_sf"/>
</dbReference>
<dbReference type="InterPro" id="IPR003607">
    <property type="entry name" value="HD/PDEase_dom"/>
</dbReference>
<dbReference type="InterPro" id="IPR043519">
    <property type="entry name" value="NT_sf"/>
</dbReference>
<feature type="domain" description="ACT" evidence="3">
    <location>
        <begin position="634"/>
        <end position="705"/>
    </location>
</feature>
<dbReference type="InterPro" id="IPR033655">
    <property type="entry name" value="TGS_RelA/SpoT"/>
</dbReference>
<dbReference type="InterPro" id="IPR045600">
    <property type="entry name" value="RelA/SpoT_AH_RIS"/>
</dbReference>
<dbReference type="FunFam" id="3.10.20.30:FF:000002">
    <property type="entry name" value="GTP pyrophosphokinase (RelA/SpoT)"/>
    <property type="match status" value="1"/>
</dbReference>
<dbReference type="InterPro" id="IPR004095">
    <property type="entry name" value="TGS"/>
</dbReference>
<dbReference type="Pfam" id="PF02824">
    <property type="entry name" value="TGS"/>
    <property type="match status" value="1"/>
</dbReference>
<dbReference type="SUPFAM" id="SSF109604">
    <property type="entry name" value="HD-domain/PDEase-like"/>
    <property type="match status" value="1"/>
</dbReference>
<dbReference type="InterPro" id="IPR002912">
    <property type="entry name" value="ACT_dom"/>
</dbReference>
<accession>A0AAU8GZ77</accession>
<dbReference type="PANTHER" id="PTHR21262">
    <property type="entry name" value="GUANOSINE-3',5'-BIS DIPHOSPHATE 3'-PYROPHOSPHOHYDROLASE"/>
    <property type="match status" value="1"/>
</dbReference>
<evidence type="ECO:0000259" key="5">
    <source>
        <dbReference type="PROSITE" id="PS51880"/>
    </source>
</evidence>
<dbReference type="InterPro" id="IPR006674">
    <property type="entry name" value="HD_domain"/>
</dbReference>
<dbReference type="CDD" id="cd05399">
    <property type="entry name" value="NT_Rel-Spo_like"/>
    <property type="match status" value="1"/>
</dbReference>